<dbReference type="InterPro" id="IPR023214">
    <property type="entry name" value="HAD_sf"/>
</dbReference>
<dbReference type="PANTHER" id="PTHR42861">
    <property type="entry name" value="CALCIUM-TRANSPORTING ATPASE"/>
    <property type="match status" value="1"/>
</dbReference>
<dbReference type="RefSeq" id="WP_008709601.1">
    <property type="nucleotide sequence ID" value="NZ_CABKQM010000003.1"/>
</dbReference>
<evidence type="ECO:0000256" key="9">
    <source>
        <dbReference type="ARBA" id="ARBA00022692"/>
    </source>
</evidence>
<keyword evidence="21" id="KW-1185">Reference proteome</keyword>
<sequence>MTEKMNNRMQALRMSEKAVQREEQERRVHFAATHPIKATLKNLNSGLNGLDEAGVVSNRAKYGPNKVTHEKRKSVAKRLTDAFVNPFTGILFCLALVSFITDMLLPMMSLFGSAPEDFDCLTVVIILTMVIISGTLRFVQESRSGNAAEKLLAMITTTCTVDREGQAKKEIPLDDAVAGDIVHLSAGDMIPADVRIMEAKDLFISQSSLTGESEPVEKLQNVSGTQDSITDYRNIAFMGSNVISGSATAVIVCTGDNTLFGSMASAVAGEAVETSFTKGVNSVSWVLIRFMLVMVPLVFFINGVTKGDWLQAFLFAISIAVGLTPEMLPMIVTTCLAKGAVAMSKKKTIVKNLNSIQNFGAINILCTDKTGTLTQDKVVLEYHLDVSGNENVRVLRHAYLNSYFQTGYKNLMDMAIIHKTEEEESENPQLLDLSENYVKVDEIPFDFTRRRLSTVVQDKTGKTQIVTKGAVEEMLSICAYAEVGGAAQPLTDELRGNILETVDDLNEKGLRVIALAQKSNPSPAGAFGVKDECDMVLIGYLAFLDPPKESTANAIRALKDHGVNTKILTGDNHKVTRTICKQVGLEVKNMLLGADLDRMTDEELAKAAETADVFAKLTPEQKSRVVAVLRNAGHTVGYMGDGINDAAAMKAADIGISVDTAVDVAKESADIILLEKDLMVLEEGILEGRKTYANMIKYIKMTASSNFGNMFSVVAAAALLPFLPMMSVHLIFLNLIYDLSCTAIPWDNVDEEFLLVPRKWDASSVGSFMIWIGPTSSIFDWTTYIFMYFVFCPIFVSNGVLFNDLANHFSGAELVQMQANYAAMFQAGWFVESMWSQTLVIHMIRTPKLPFIQSHASAPLTLLTCSGIALLTVIPFTEFGRMLGFVALPASYFAYLIPCILLYMVLATSLKKAYVRHYGDLL</sequence>
<dbReference type="SUPFAM" id="SSF81653">
    <property type="entry name" value="Calcium ATPase, transduction domain A"/>
    <property type="match status" value="1"/>
</dbReference>
<evidence type="ECO:0000256" key="16">
    <source>
        <dbReference type="ARBA" id="ARBA00029806"/>
    </source>
</evidence>
<name>A0AAW5KAF5_9BACT</name>
<dbReference type="PROSITE" id="PS00154">
    <property type="entry name" value="ATPASE_E1_E2"/>
    <property type="match status" value="1"/>
</dbReference>
<keyword evidence="12" id="KW-0460">Magnesium</keyword>
<dbReference type="SUPFAM" id="SSF81660">
    <property type="entry name" value="Metal cation-transporting ATPase, ATP-binding domain N"/>
    <property type="match status" value="1"/>
</dbReference>
<proteinExistence type="inferred from homology"/>
<dbReference type="Gene3D" id="3.40.1110.10">
    <property type="entry name" value="Calcium-transporting ATPase, cytoplasmic domain N"/>
    <property type="match status" value="1"/>
</dbReference>
<dbReference type="EC" id="7.2.2.14" evidence="4"/>
<evidence type="ECO:0000256" key="14">
    <source>
        <dbReference type="ARBA" id="ARBA00022989"/>
    </source>
</evidence>
<dbReference type="Gene3D" id="2.70.150.10">
    <property type="entry name" value="Calcium-transporting ATPase, cytoplasmic transduction domain A"/>
    <property type="match status" value="1"/>
</dbReference>
<feature type="transmembrane region" description="Helical" evidence="18">
    <location>
        <begin position="82"/>
        <end position="101"/>
    </location>
</feature>
<feature type="domain" description="Cation-transporting P-type ATPase N-terminal" evidence="19">
    <location>
        <begin position="30"/>
        <end position="103"/>
    </location>
</feature>
<dbReference type="InterPro" id="IPR018303">
    <property type="entry name" value="ATPase_P-typ_P_site"/>
</dbReference>
<feature type="transmembrane region" description="Helical" evidence="18">
    <location>
        <begin position="856"/>
        <end position="876"/>
    </location>
</feature>
<dbReference type="InterPro" id="IPR008250">
    <property type="entry name" value="ATPase_P-typ_transduc_dom_A_sf"/>
</dbReference>
<keyword evidence="8" id="KW-0597">Phosphoprotein</keyword>
<keyword evidence="14 18" id="KW-1133">Transmembrane helix</keyword>
<dbReference type="InterPro" id="IPR006068">
    <property type="entry name" value="ATPase_P-typ_cation-transptr_C"/>
</dbReference>
<evidence type="ECO:0000313" key="21">
    <source>
        <dbReference type="Proteomes" id="UP001205919"/>
    </source>
</evidence>
<keyword evidence="7" id="KW-0997">Cell inner membrane</keyword>
<dbReference type="InterPro" id="IPR059000">
    <property type="entry name" value="ATPase_P-type_domA"/>
</dbReference>
<dbReference type="EMBL" id="JANFYT010000040">
    <property type="protein sequence ID" value="MCQ4815508.1"/>
    <property type="molecule type" value="Genomic_DNA"/>
</dbReference>
<evidence type="ECO:0000259" key="19">
    <source>
        <dbReference type="SMART" id="SM00831"/>
    </source>
</evidence>
<evidence type="ECO:0000256" key="18">
    <source>
        <dbReference type="SAM" id="Phobius"/>
    </source>
</evidence>
<dbReference type="Pfam" id="PF00689">
    <property type="entry name" value="Cation_ATPase_C"/>
    <property type="match status" value="1"/>
</dbReference>
<dbReference type="Pfam" id="PF00122">
    <property type="entry name" value="E1-E2_ATPase"/>
    <property type="match status" value="1"/>
</dbReference>
<comment type="caution">
    <text evidence="20">The sequence shown here is derived from an EMBL/GenBank/DDBJ whole genome shotgun (WGS) entry which is preliminary data.</text>
</comment>
<dbReference type="GO" id="GO:0016887">
    <property type="term" value="F:ATP hydrolysis activity"/>
    <property type="evidence" value="ECO:0007669"/>
    <property type="project" value="InterPro"/>
</dbReference>
<evidence type="ECO:0000256" key="5">
    <source>
        <dbReference type="ARBA" id="ARBA00013555"/>
    </source>
</evidence>
<feature type="transmembrane region" description="Helical" evidence="18">
    <location>
        <begin position="882"/>
        <end position="906"/>
    </location>
</feature>
<keyword evidence="15 18" id="KW-0472">Membrane</keyword>
<accession>A0AAW5KAF5</accession>
<dbReference type="CDD" id="cd02077">
    <property type="entry name" value="P-type_ATPase_Mg"/>
    <property type="match status" value="1"/>
</dbReference>
<dbReference type="AlphaFoldDB" id="A0AAW5KAF5"/>
<evidence type="ECO:0000256" key="15">
    <source>
        <dbReference type="ARBA" id="ARBA00023136"/>
    </source>
</evidence>
<dbReference type="PRINTS" id="PR01836">
    <property type="entry name" value="MGATPASE"/>
</dbReference>
<dbReference type="SFLD" id="SFLDS00003">
    <property type="entry name" value="Haloacid_Dehalogenase"/>
    <property type="match status" value="1"/>
</dbReference>
<dbReference type="Pfam" id="PF00690">
    <property type="entry name" value="Cation_ATPase_N"/>
    <property type="match status" value="1"/>
</dbReference>
<dbReference type="GO" id="GO:0005886">
    <property type="term" value="C:plasma membrane"/>
    <property type="evidence" value="ECO:0007669"/>
    <property type="project" value="UniProtKB-SubCell"/>
</dbReference>
<evidence type="ECO:0000256" key="4">
    <source>
        <dbReference type="ARBA" id="ARBA00012786"/>
    </source>
</evidence>
<evidence type="ECO:0000256" key="12">
    <source>
        <dbReference type="ARBA" id="ARBA00022842"/>
    </source>
</evidence>
<dbReference type="InterPro" id="IPR001757">
    <property type="entry name" value="P_typ_ATPase"/>
</dbReference>
<evidence type="ECO:0000256" key="1">
    <source>
        <dbReference type="ARBA" id="ARBA00003954"/>
    </source>
</evidence>
<dbReference type="InterPro" id="IPR023299">
    <property type="entry name" value="ATPase_P-typ_cyto_dom_N"/>
</dbReference>
<reference evidence="20 21" key="1">
    <citation type="submission" date="2022-06" db="EMBL/GenBank/DDBJ databases">
        <title>Isolation of gut microbiota from human fecal samples.</title>
        <authorList>
            <person name="Pamer E.G."/>
            <person name="Barat B."/>
            <person name="Waligurski E."/>
            <person name="Medina S."/>
            <person name="Paddock L."/>
            <person name="Mostad J."/>
        </authorList>
    </citation>
    <scope>NUCLEOTIDE SEQUENCE [LARGE SCALE GENOMIC DNA]</scope>
    <source>
        <strain evidence="20 21">DFI.9.90</strain>
    </source>
</reference>
<comment type="similarity">
    <text evidence="3">Belongs to the cation transport ATPase (P-type) (TC 3.A.3) family. Type IIIB subfamily.</text>
</comment>
<evidence type="ECO:0000256" key="11">
    <source>
        <dbReference type="ARBA" id="ARBA00022840"/>
    </source>
</evidence>
<evidence type="ECO:0000256" key="8">
    <source>
        <dbReference type="ARBA" id="ARBA00022553"/>
    </source>
</evidence>
<dbReference type="SUPFAM" id="SSF81665">
    <property type="entry name" value="Calcium ATPase, transmembrane domain M"/>
    <property type="match status" value="1"/>
</dbReference>
<evidence type="ECO:0000313" key="20">
    <source>
        <dbReference type="EMBL" id="MCQ4815508.1"/>
    </source>
</evidence>
<keyword evidence="13" id="KW-1278">Translocase</keyword>
<feature type="transmembrane region" description="Helical" evidence="18">
    <location>
        <begin position="121"/>
        <end position="139"/>
    </location>
</feature>
<dbReference type="InterPro" id="IPR036412">
    <property type="entry name" value="HAD-like_sf"/>
</dbReference>
<dbReference type="InterPro" id="IPR044492">
    <property type="entry name" value="P_typ_ATPase_HD_dom"/>
</dbReference>
<dbReference type="NCBIfam" id="TIGR01524">
    <property type="entry name" value="ATPase-IIIB_Mg"/>
    <property type="match status" value="1"/>
</dbReference>
<feature type="transmembrane region" description="Helical" evidence="18">
    <location>
        <begin position="707"/>
        <end position="733"/>
    </location>
</feature>
<keyword evidence="10" id="KW-0547">Nucleotide-binding</keyword>
<evidence type="ECO:0000256" key="6">
    <source>
        <dbReference type="ARBA" id="ARBA00022475"/>
    </source>
</evidence>
<dbReference type="Proteomes" id="UP001205919">
    <property type="component" value="Unassembled WGS sequence"/>
</dbReference>
<evidence type="ECO:0000256" key="3">
    <source>
        <dbReference type="ARBA" id="ARBA00008746"/>
    </source>
</evidence>
<dbReference type="NCBIfam" id="NF011702">
    <property type="entry name" value="PRK15122.1"/>
    <property type="match status" value="1"/>
</dbReference>
<protein>
    <recommendedName>
        <fullName evidence="5">Magnesium-transporting ATPase, P-type 1</fullName>
        <ecNumber evidence="4">7.2.2.14</ecNumber>
    </recommendedName>
    <alternativeName>
        <fullName evidence="16">Mg(2+) transport ATPase, P-type 1</fullName>
    </alternativeName>
</protein>
<feature type="transmembrane region" description="Helical" evidence="18">
    <location>
        <begin position="313"/>
        <end position="337"/>
    </location>
</feature>
<dbReference type="SFLD" id="SFLDF00027">
    <property type="entry name" value="p-type_atpase"/>
    <property type="match status" value="1"/>
</dbReference>
<dbReference type="GO" id="GO:0005524">
    <property type="term" value="F:ATP binding"/>
    <property type="evidence" value="ECO:0007669"/>
    <property type="project" value="UniProtKB-KW"/>
</dbReference>
<evidence type="ECO:0000256" key="17">
    <source>
        <dbReference type="ARBA" id="ARBA00047295"/>
    </source>
</evidence>
<evidence type="ECO:0000256" key="7">
    <source>
        <dbReference type="ARBA" id="ARBA00022519"/>
    </source>
</evidence>
<dbReference type="Pfam" id="PF13246">
    <property type="entry name" value="Cation_ATPase"/>
    <property type="match status" value="1"/>
</dbReference>
<feature type="transmembrane region" description="Helical" evidence="18">
    <location>
        <begin position="784"/>
        <end position="802"/>
    </location>
</feature>
<dbReference type="SMART" id="SM00831">
    <property type="entry name" value="Cation_ATPase_N"/>
    <property type="match status" value="1"/>
</dbReference>
<dbReference type="Gene3D" id="3.40.50.1000">
    <property type="entry name" value="HAD superfamily/HAD-like"/>
    <property type="match status" value="1"/>
</dbReference>
<dbReference type="InterPro" id="IPR023298">
    <property type="entry name" value="ATPase_P-typ_TM_dom_sf"/>
</dbReference>
<organism evidence="20 21">
    <name type="scientific">Cloacibacillus evryensis</name>
    <dbReference type="NCBI Taxonomy" id="508460"/>
    <lineage>
        <taxon>Bacteria</taxon>
        <taxon>Thermotogati</taxon>
        <taxon>Synergistota</taxon>
        <taxon>Synergistia</taxon>
        <taxon>Synergistales</taxon>
        <taxon>Synergistaceae</taxon>
        <taxon>Cloacibacillus</taxon>
    </lineage>
</organism>
<gene>
    <name evidence="20" type="primary">mgtA</name>
    <name evidence="20" type="ORF">NE630_13805</name>
</gene>
<comment type="subcellular location">
    <subcellularLocation>
        <location evidence="2">Cell inner membrane</location>
        <topology evidence="2">Multi-pass membrane protein</topology>
    </subcellularLocation>
</comment>
<dbReference type="Gene3D" id="1.20.1110.10">
    <property type="entry name" value="Calcium-transporting ATPase, transmembrane domain"/>
    <property type="match status" value="1"/>
</dbReference>
<dbReference type="SUPFAM" id="SSF56784">
    <property type="entry name" value="HAD-like"/>
    <property type="match status" value="1"/>
</dbReference>
<dbReference type="InterPro" id="IPR006415">
    <property type="entry name" value="P-type_ATPase_IIIB"/>
</dbReference>
<dbReference type="InterPro" id="IPR004014">
    <property type="entry name" value="ATPase_P-typ_cation-transptr_N"/>
</dbReference>
<dbReference type="GO" id="GO:0015444">
    <property type="term" value="F:P-type magnesium transporter activity"/>
    <property type="evidence" value="ECO:0007669"/>
    <property type="project" value="UniProtKB-EC"/>
</dbReference>
<keyword evidence="6" id="KW-1003">Cell membrane</keyword>
<evidence type="ECO:0000256" key="13">
    <source>
        <dbReference type="ARBA" id="ARBA00022967"/>
    </source>
</evidence>
<keyword evidence="11" id="KW-0067">ATP-binding</keyword>
<comment type="catalytic activity">
    <reaction evidence="17">
        <text>Mg(2+)(out) + ATP + H2O = Mg(2+)(in) + ADP + phosphate + H(+)</text>
        <dbReference type="Rhea" id="RHEA:10260"/>
        <dbReference type="ChEBI" id="CHEBI:15377"/>
        <dbReference type="ChEBI" id="CHEBI:15378"/>
        <dbReference type="ChEBI" id="CHEBI:18420"/>
        <dbReference type="ChEBI" id="CHEBI:30616"/>
        <dbReference type="ChEBI" id="CHEBI:43474"/>
        <dbReference type="ChEBI" id="CHEBI:456216"/>
        <dbReference type="EC" id="7.2.2.14"/>
    </reaction>
</comment>
<evidence type="ECO:0000256" key="2">
    <source>
        <dbReference type="ARBA" id="ARBA00004429"/>
    </source>
</evidence>
<dbReference type="GeneID" id="95757353"/>
<dbReference type="SFLD" id="SFLDG00002">
    <property type="entry name" value="C1.7:_P-type_atpase_like"/>
    <property type="match status" value="1"/>
</dbReference>
<dbReference type="NCBIfam" id="TIGR01494">
    <property type="entry name" value="ATPase_P-type"/>
    <property type="match status" value="2"/>
</dbReference>
<feature type="transmembrane region" description="Helical" evidence="18">
    <location>
        <begin position="283"/>
        <end position="301"/>
    </location>
</feature>
<evidence type="ECO:0000256" key="10">
    <source>
        <dbReference type="ARBA" id="ARBA00022741"/>
    </source>
</evidence>
<keyword evidence="9 18" id="KW-0812">Transmembrane</keyword>
<comment type="function">
    <text evidence="1">Mediates magnesium influx to the cytosol.</text>
</comment>